<dbReference type="HOGENOM" id="CLU_004498_10_2_1"/>
<dbReference type="STRING" id="88036.D8RYP0"/>
<dbReference type="SUPFAM" id="SSF51905">
    <property type="entry name" value="FAD/NAD(P)-binding domain"/>
    <property type="match status" value="1"/>
</dbReference>
<dbReference type="Proteomes" id="UP000001514">
    <property type="component" value="Unassembled WGS sequence"/>
</dbReference>
<dbReference type="EMBL" id="GL377595">
    <property type="protein sequence ID" value="EFJ22465.1"/>
    <property type="molecule type" value="Genomic_DNA"/>
</dbReference>
<dbReference type="Gene3D" id="3.50.50.60">
    <property type="entry name" value="FAD/NAD(P)-binding domain"/>
    <property type="match status" value="1"/>
</dbReference>
<dbReference type="InterPro" id="IPR002937">
    <property type="entry name" value="Amino_oxidase"/>
</dbReference>
<evidence type="ECO:0000313" key="5">
    <source>
        <dbReference type="Proteomes" id="UP000001514"/>
    </source>
</evidence>
<organism evidence="5">
    <name type="scientific">Selaginella moellendorffii</name>
    <name type="common">Spikemoss</name>
    <dbReference type="NCBI Taxonomy" id="88036"/>
    <lineage>
        <taxon>Eukaryota</taxon>
        <taxon>Viridiplantae</taxon>
        <taxon>Streptophyta</taxon>
        <taxon>Embryophyta</taxon>
        <taxon>Tracheophyta</taxon>
        <taxon>Lycopodiopsida</taxon>
        <taxon>Selaginellales</taxon>
        <taxon>Selaginellaceae</taxon>
        <taxon>Selaginella</taxon>
    </lineage>
</organism>
<dbReference type="Pfam" id="PF01593">
    <property type="entry name" value="Amino_oxidase"/>
    <property type="match status" value="1"/>
</dbReference>
<feature type="chain" id="PRO_5003122240" description="Amine oxidase domain-containing protein" evidence="2">
    <location>
        <begin position="21"/>
        <end position="486"/>
    </location>
</feature>
<dbReference type="eggNOG" id="KOG0029">
    <property type="taxonomic scope" value="Eukaryota"/>
</dbReference>
<proteinExistence type="inferred from homology"/>
<dbReference type="PANTHER" id="PTHR10742:SF418">
    <property type="entry name" value="AMINE OXIDASE DOMAIN-CONTAINING PROTEIN"/>
    <property type="match status" value="1"/>
</dbReference>
<gene>
    <name evidence="4" type="ORF">SELMODRAFT_451554</name>
</gene>
<dbReference type="GO" id="GO:0016491">
    <property type="term" value="F:oxidoreductase activity"/>
    <property type="evidence" value="ECO:0000318"/>
    <property type="project" value="GO_Central"/>
</dbReference>
<evidence type="ECO:0000313" key="4">
    <source>
        <dbReference type="EMBL" id="EFJ22465.1"/>
    </source>
</evidence>
<protein>
    <recommendedName>
        <fullName evidence="3">Amine oxidase domain-containing protein</fullName>
    </recommendedName>
</protein>
<keyword evidence="5" id="KW-1185">Reference proteome</keyword>
<dbReference type="InterPro" id="IPR036188">
    <property type="entry name" value="FAD/NAD-bd_sf"/>
</dbReference>
<sequence length="486" mass="53165">MGAEKLVVVVGAGLAGLAAAREVQSHGVRVLVLEASGVLGGRIKQLNGLVPWPVELGPEFLHGKQNSSIAQIVNEMGCTMTEFPYHILVSFSSCYVCLDNLSPDFYYVGSESRLLTSEEAEDHSEIQTVHGIFAALAEETHPSPDICMDEFLRRNKVSNTVVQLAESIYANDFGCSLHQLGVGECIEEARQWIYGDTYMLLDRPLSSIVDHLSKGLNAGVLTSHPVEDITYFPTGELEVKCRGGAKFQAHYTIVTVPVKILEDESIRFNPPLPKSKVDAASTIGMSSAVKILLAFSQRFWPEEMFDVVCTDCFVPEFWATQYPCKSSRDEEALGSVLLVGFIAGETARQISKLSHSEIFSRALSQLDEIFAKIKPTKNAKLSIETFQESGGFYTRAAAKPFDPELQPASFYFAAASLVDWSREDFVRGGYSHPSLNARGAREELAKPVHGRLFFAGEATHPGVNPCMQAAIDSGIRAAREVLGCVI</sequence>
<dbReference type="Gramene" id="EFJ22465">
    <property type="protein sequence ID" value="EFJ22465"/>
    <property type="gene ID" value="SELMODRAFT_451554"/>
</dbReference>
<evidence type="ECO:0000256" key="2">
    <source>
        <dbReference type="SAM" id="SignalP"/>
    </source>
</evidence>
<evidence type="ECO:0000256" key="1">
    <source>
        <dbReference type="ARBA" id="ARBA00005995"/>
    </source>
</evidence>
<name>D8RYP0_SELML</name>
<dbReference type="InterPro" id="IPR050281">
    <property type="entry name" value="Flavin_monoamine_oxidase"/>
</dbReference>
<dbReference type="KEGG" id="smo:SELMODRAFT_451554"/>
<feature type="domain" description="Amine oxidase" evidence="3">
    <location>
        <begin position="14"/>
        <end position="482"/>
    </location>
</feature>
<evidence type="ECO:0000259" key="3">
    <source>
        <dbReference type="Pfam" id="PF01593"/>
    </source>
</evidence>
<reference evidence="4 5" key="1">
    <citation type="journal article" date="2011" name="Science">
        <title>The Selaginella genome identifies genetic changes associated with the evolution of vascular plants.</title>
        <authorList>
            <person name="Banks J.A."/>
            <person name="Nishiyama T."/>
            <person name="Hasebe M."/>
            <person name="Bowman J.L."/>
            <person name="Gribskov M."/>
            <person name="dePamphilis C."/>
            <person name="Albert V.A."/>
            <person name="Aono N."/>
            <person name="Aoyama T."/>
            <person name="Ambrose B.A."/>
            <person name="Ashton N.W."/>
            <person name="Axtell M.J."/>
            <person name="Barker E."/>
            <person name="Barker M.S."/>
            <person name="Bennetzen J.L."/>
            <person name="Bonawitz N.D."/>
            <person name="Chapple C."/>
            <person name="Cheng C."/>
            <person name="Correa L.G."/>
            <person name="Dacre M."/>
            <person name="DeBarry J."/>
            <person name="Dreyer I."/>
            <person name="Elias M."/>
            <person name="Engstrom E.M."/>
            <person name="Estelle M."/>
            <person name="Feng L."/>
            <person name="Finet C."/>
            <person name="Floyd S.K."/>
            <person name="Frommer W.B."/>
            <person name="Fujita T."/>
            <person name="Gramzow L."/>
            <person name="Gutensohn M."/>
            <person name="Harholt J."/>
            <person name="Hattori M."/>
            <person name="Heyl A."/>
            <person name="Hirai T."/>
            <person name="Hiwatashi Y."/>
            <person name="Ishikawa M."/>
            <person name="Iwata M."/>
            <person name="Karol K.G."/>
            <person name="Koehler B."/>
            <person name="Kolukisaoglu U."/>
            <person name="Kubo M."/>
            <person name="Kurata T."/>
            <person name="Lalonde S."/>
            <person name="Li K."/>
            <person name="Li Y."/>
            <person name="Litt A."/>
            <person name="Lyons E."/>
            <person name="Manning G."/>
            <person name="Maruyama T."/>
            <person name="Michael T.P."/>
            <person name="Mikami K."/>
            <person name="Miyazaki S."/>
            <person name="Morinaga S."/>
            <person name="Murata T."/>
            <person name="Mueller-Roeber B."/>
            <person name="Nelson D.R."/>
            <person name="Obara M."/>
            <person name="Oguri Y."/>
            <person name="Olmstead R.G."/>
            <person name="Onodera N."/>
            <person name="Petersen B.L."/>
            <person name="Pils B."/>
            <person name="Prigge M."/>
            <person name="Rensing S.A."/>
            <person name="Riano-Pachon D.M."/>
            <person name="Roberts A.W."/>
            <person name="Sato Y."/>
            <person name="Scheller H.V."/>
            <person name="Schulz B."/>
            <person name="Schulz C."/>
            <person name="Shakirov E.V."/>
            <person name="Shibagaki N."/>
            <person name="Shinohara N."/>
            <person name="Shippen D.E."/>
            <person name="Soerensen I."/>
            <person name="Sotooka R."/>
            <person name="Sugimoto N."/>
            <person name="Sugita M."/>
            <person name="Sumikawa N."/>
            <person name="Tanurdzic M."/>
            <person name="Theissen G."/>
            <person name="Ulvskov P."/>
            <person name="Wakazuki S."/>
            <person name="Weng J.K."/>
            <person name="Willats W.W."/>
            <person name="Wipf D."/>
            <person name="Wolf P.G."/>
            <person name="Yang L."/>
            <person name="Zimmer A.D."/>
            <person name="Zhu Q."/>
            <person name="Mitros T."/>
            <person name="Hellsten U."/>
            <person name="Loque D."/>
            <person name="Otillar R."/>
            <person name="Salamov A."/>
            <person name="Schmutz J."/>
            <person name="Shapiro H."/>
            <person name="Lindquist E."/>
            <person name="Lucas S."/>
            <person name="Rokhsar D."/>
            <person name="Grigoriev I.V."/>
        </authorList>
    </citation>
    <scope>NUCLEOTIDE SEQUENCE [LARGE SCALE GENOMIC DNA]</scope>
</reference>
<dbReference type="SUPFAM" id="SSF54373">
    <property type="entry name" value="FAD-linked reductases, C-terminal domain"/>
    <property type="match status" value="1"/>
</dbReference>
<keyword evidence="2" id="KW-0732">Signal</keyword>
<accession>D8RYP0</accession>
<dbReference type="OMA" id="PGMSVHA"/>
<dbReference type="AlphaFoldDB" id="D8RYP0"/>
<dbReference type="PANTHER" id="PTHR10742">
    <property type="entry name" value="FLAVIN MONOAMINE OXIDASE"/>
    <property type="match status" value="1"/>
</dbReference>
<feature type="signal peptide" evidence="2">
    <location>
        <begin position="1"/>
        <end position="20"/>
    </location>
</feature>
<dbReference type="InParanoid" id="D8RYP0"/>
<comment type="similarity">
    <text evidence="1">Belongs to the flavin monoamine oxidase family.</text>
</comment>